<proteinExistence type="predicted"/>
<evidence type="ECO:0000313" key="2">
    <source>
        <dbReference type="Proteomes" id="UP000826656"/>
    </source>
</evidence>
<protein>
    <submittedName>
        <fullName evidence="1">Uncharacterized protein</fullName>
    </submittedName>
</protein>
<evidence type="ECO:0000313" key="1">
    <source>
        <dbReference type="EMBL" id="KAH0754677.1"/>
    </source>
</evidence>
<gene>
    <name evidence="1" type="ORF">KY290_024947</name>
</gene>
<organism evidence="1 2">
    <name type="scientific">Solanum tuberosum</name>
    <name type="common">Potato</name>
    <dbReference type="NCBI Taxonomy" id="4113"/>
    <lineage>
        <taxon>Eukaryota</taxon>
        <taxon>Viridiplantae</taxon>
        <taxon>Streptophyta</taxon>
        <taxon>Embryophyta</taxon>
        <taxon>Tracheophyta</taxon>
        <taxon>Spermatophyta</taxon>
        <taxon>Magnoliopsida</taxon>
        <taxon>eudicotyledons</taxon>
        <taxon>Gunneridae</taxon>
        <taxon>Pentapetalae</taxon>
        <taxon>asterids</taxon>
        <taxon>lamiids</taxon>
        <taxon>Solanales</taxon>
        <taxon>Solanaceae</taxon>
        <taxon>Solanoideae</taxon>
        <taxon>Solaneae</taxon>
        <taxon>Solanum</taxon>
    </lineage>
</organism>
<accession>A0ABQ7US50</accession>
<dbReference type="Proteomes" id="UP000826656">
    <property type="component" value="Unassembled WGS sequence"/>
</dbReference>
<reference evidence="1 2" key="1">
    <citation type="journal article" date="2021" name="bioRxiv">
        <title>Chromosome-scale and haplotype-resolved genome assembly of a tetraploid potato cultivar.</title>
        <authorList>
            <person name="Sun H."/>
            <person name="Jiao W.-B."/>
            <person name="Krause K."/>
            <person name="Campoy J.A."/>
            <person name="Goel M."/>
            <person name="Folz-Donahue K."/>
            <person name="Kukat C."/>
            <person name="Huettel B."/>
            <person name="Schneeberger K."/>
        </authorList>
    </citation>
    <scope>NUCLEOTIDE SEQUENCE [LARGE SCALE GENOMIC DNA]</scope>
    <source>
        <strain evidence="1">SolTubOtavaFocal</strain>
        <tissue evidence="1">Leaves</tissue>
    </source>
</reference>
<comment type="caution">
    <text evidence="1">The sequence shown here is derived from an EMBL/GenBank/DDBJ whole genome shotgun (WGS) entry which is preliminary data.</text>
</comment>
<name>A0ABQ7US50_SOLTU</name>
<keyword evidence="2" id="KW-1185">Reference proteome</keyword>
<dbReference type="EMBL" id="JAIVGD010000018">
    <property type="protein sequence ID" value="KAH0754677.1"/>
    <property type="molecule type" value="Genomic_DNA"/>
</dbReference>
<sequence>MYPDGYEKIRFQWTQNSIASPEQTLSVVLLAVATASPELLLLRLRWSCCFDVLPGIGAAWSLLAATSRRNEKNWRVEGCSGFK</sequence>